<comment type="caution">
    <text evidence="3">The sequence shown here is derived from an EMBL/GenBank/DDBJ whole genome shotgun (WGS) entry which is preliminary data.</text>
</comment>
<reference evidence="3 4" key="1">
    <citation type="submission" date="2019-03" db="EMBL/GenBank/DDBJ databases">
        <authorList>
            <person name="Kim M.K.M."/>
        </authorList>
    </citation>
    <scope>NUCLEOTIDE SEQUENCE [LARGE SCALE GENOMIC DNA]</scope>
    <source>
        <strain evidence="3 4">17J68-12</strain>
    </source>
</reference>
<feature type="compositionally biased region" description="Polar residues" evidence="1">
    <location>
        <begin position="268"/>
        <end position="281"/>
    </location>
</feature>
<dbReference type="RefSeq" id="WP_131447069.1">
    <property type="nucleotide sequence ID" value="NZ_SJZI01000004.1"/>
</dbReference>
<evidence type="ECO:0000256" key="1">
    <source>
        <dbReference type="SAM" id="MobiDB-lite"/>
    </source>
</evidence>
<proteinExistence type="predicted"/>
<protein>
    <submittedName>
        <fullName evidence="3">Uncharacterized protein</fullName>
    </submittedName>
</protein>
<dbReference type="SUPFAM" id="SSF56925">
    <property type="entry name" value="OMPA-like"/>
    <property type="match status" value="1"/>
</dbReference>
<gene>
    <name evidence="3" type="ORF">EPD60_03955</name>
</gene>
<accession>A0A4V2NWT9</accession>
<evidence type="ECO:0000313" key="3">
    <source>
        <dbReference type="EMBL" id="TCJ18662.1"/>
    </source>
</evidence>
<sequence length="328" mass="37167">MRRTVPHKGLLVLLLSVLFSISKTEAQSLTLANGRLEVGAGIGPLFFLGDLGGNRGVGTRFVKDVNFPLVRMAKGVFAQYYVREWLGVRLAGNFGRLEGDDAYIDGKGGYEEARKLRNLHFRSNLQEGYLAFEVSPTVFFERYDGLARKLRPYAIAGVGVFHFNPQAQYYGPDGKPVWVDLKPLRTEGQGMAEYPDRKEYSLTQMEIPFGVGFKFYFTDNLFMGLELMHRKTFTDYIDDVSTDYIDPNLFERYLTPQQAAMANQLNNRENYTPGSALSRRSSGVGEQRGNPKQTDAFFSTIIRMGWRLGDVLDSDRRAMKATRCPSYF</sequence>
<feature type="signal peptide" evidence="2">
    <location>
        <begin position="1"/>
        <end position="26"/>
    </location>
</feature>
<organism evidence="3 4">
    <name type="scientific">Flaviaesturariibacter flavus</name>
    <dbReference type="NCBI Taxonomy" id="2502780"/>
    <lineage>
        <taxon>Bacteria</taxon>
        <taxon>Pseudomonadati</taxon>
        <taxon>Bacteroidota</taxon>
        <taxon>Chitinophagia</taxon>
        <taxon>Chitinophagales</taxon>
        <taxon>Chitinophagaceae</taxon>
        <taxon>Flaviaestuariibacter</taxon>
    </lineage>
</organism>
<dbReference type="AlphaFoldDB" id="A0A4V2NWT9"/>
<feature type="chain" id="PRO_5020951496" evidence="2">
    <location>
        <begin position="27"/>
        <end position="328"/>
    </location>
</feature>
<evidence type="ECO:0000256" key="2">
    <source>
        <dbReference type="SAM" id="SignalP"/>
    </source>
</evidence>
<feature type="region of interest" description="Disordered" evidence="1">
    <location>
        <begin position="268"/>
        <end position="292"/>
    </location>
</feature>
<evidence type="ECO:0000313" key="4">
    <source>
        <dbReference type="Proteomes" id="UP000295334"/>
    </source>
</evidence>
<dbReference type="OrthoDB" id="654178at2"/>
<dbReference type="Proteomes" id="UP000295334">
    <property type="component" value="Unassembled WGS sequence"/>
</dbReference>
<name>A0A4V2NWT9_9BACT</name>
<dbReference type="EMBL" id="SJZI01000004">
    <property type="protein sequence ID" value="TCJ18662.1"/>
    <property type="molecule type" value="Genomic_DNA"/>
</dbReference>
<dbReference type="Gene3D" id="2.40.160.20">
    <property type="match status" value="1"/>
</dbReference>
<keyword evidence="4" id="KW-1185">Reference proteome</keyword>
<keyword evidence="2" id="KW-0732">Signal</keyword>
<dbReference type="InterPro" id="IPR011250">
    <property type="entry name" value="OMP/PagP_B-barrel"/>
</dbReference>